<dbReference type="GO" id="GO:0051607">
    <property type="term" value="P:defense response to virus"/>
    <property type="evidence" value="ECO:0007669"/>
    <property type="project" value="UniProtKB-KW"/>
</dbReference>
<name>A0A1I0VL12_9ACTN</name>
<evidence type="ECO:0000256" key="1">
    <source>
        <dbReference type="ARBA" id="ARBA00023118"/>
    </source>
</evidence>
<dbReference type="EMBL" id="FOKC01000001">
    <property type="protein sequence ID" value="SFA76717.1"/>
    <property type="molecule type" value="Genomic_DNA"/>
</dbReference>
<dbReference type="RefSeq" id="WP_091193307.1">
    <property type="nucleotide sequence ID" value="NZ_FOKC01000001.1"/>
</dbReference>
<dbReference type="InterPro" id="IPR006116">
    <property type="entry name" value="NT_2-5OAS_ClassI-CCAase"/>
</dbReference>
<keyword evidence="5" id="KW-1185">Reference proteome</keyword>
<proteinExistence type="predicted"/>
<dbReference type="OrthoDB" id="3328101at2"/>
<dbReference type="EMBL" id="PJBV01000035">
    <property type="protein sequence ID" value="PKH37316.1"/>
    <property type="molecule type" value="Genomic_DNA"/>
</dbReference>
<protein>
    <submittedName>
        <fullName evidence="2">Nucleotidyltransferase</fullName>
    </submittedName>
</protein>
<dbReference type="Proteomes" id="UP000199113">
    <property type="component" value="Unassembled WGS sequence"/>
</dbReference>
<keyword evidence="1" id="KW-0051">Antiviral defense</keyword>
<evidence type="ECO:0000313" key="4">
    <source>
        <dbReference type="Proteomes" id="UP000199113"/>
    </source>
</evidence>
<sequence>MTTLATTQDEQISQLIDTTIEQLDITDEAFDAAERCYHDLGDRLSEANAEVYVQGSFLLGTVVRPHGDHVEYDLDLVSKLDTAKTSITQQELKDRIGDLLADYHAEHDGQACESPRKVSEGRRSWCLHYDDFHMDVLPCIPDAAAASDTAIELTDRNLRLWQKSDPQAYVNWFRGQCAKQFEEGRVMLSKTYGSVEAVPKHRVRTPLHRVVQILKRHRDIYFGEDHDDRPPSSLITTLAARSYLGEKDLLAATMGAVQRMPAHVEMRNGDYWVENPACEGENFADKWNDYEIRRLKFEAWRAAVEQDLAGFIEETNGTVALHQRVAKAFGSAPVEQAVKVLGTRTNLAREAGNVHFATGGLLTTAATTTAVQDHRFFGGQAPR</sequence>
<dbReference type="CDD" id="cd05400">
    <property type="entry name" value="NT_2-5OAS_ClassI-CCAase"/>
    <property type="match status" value="1"/>
</dbReference>
<dbReference type="AlphaFoldDB" id="A0A1I0VL12"/>
<accession>A0A1I0VL12</accession>
<organism evidence="3 4">
    <name type="scientific">Nocardioides alpinus</name>
    <dbReference type="NCBI Taxonomy" id="748909"/>
    <lineage>
        <taxon>Bacteria</taxon>
        <taxon>Bacillati</taxon>
        <taxon>Actinomycetota</taxon>
        <taxon>Actinomycetes</taxon>
        <taxon>Propionibacteriales</taxon>
        <taxon>Nocardioidaceae</taxon>
        <taxon>Nocardioides</taxon>
    </lineage>
</organism>
<dbReference type="Pfam" id="PF18144">
    <property type="entry name" value="SMODS"/>
    <property type="match status" value="1"/>
</dbReference>
<evidence type="ECO:0000313" key="2">
    <source>
        <dbReference type="EMBL" id="PKH37316.1"/>
    </source>
</evidence>
<reference evidence="2 5" key="2">
    <citation type="submission" date="2017-12" db="EMBL/GenBank/DDBJ databases">
        <title>Pharmacopeia of the Arctic Ocean.</title>
        <authorList>
            <person name="Collins E."/>
            <person name="Ducluzeau A.-L."/>
        </authorList>
    </citation>
    <scope>NUCLEOTIDE SEQUENCE [LARGE SCALE GENOMIC DNA]</scope>
    <source>
        <strain evidence="2 5">DSM 23325</strain>
    </source>
</reference>
<dbReference type="GO" id="GO:0016779">
    <property type="term" value="F:nucleotidyltransferase activity"/>
    <property type="evidence" value="ECO:0007669"/>
    <property type="project" value="InterPro"/>
</dbReference>
<gene>
    <name evidence="2" type="ORF">CXG46_17790</name>
    <name evidence="3" type="ORF">SAMN05192575_101276</name>
</gene>
<reference evidence="3" key="1">
    <citation type="submission" date="2016-10" db="EMBL/GenBank/DDBJ databases">
        <authorList>
            <person name="de Groot N.N."/>
        </authorList>
    </citation>
    <scope>NUCLEOTIDE SEQUENCE [LARGE SCALE GENOMIC DNA]</scope>
    <source>
        <strain evidence="3">CGMCC 1.10697</strain>
    </source>
</reference>
<evidence type="ECO:0000313" key="5">
    <source>
        <dbReference type="Proteomes" id="UP000233565"/>
    </source>
</evidence>
<dbReference type="Proteomes" id="UP000233565">
    <property type="component" value="Unassembled WGS sequence"/>
</dbReference>
<dbReference type="STRING" id="748909.SAMN05192575_101276"/>
<evidence type="ECO:0000313" key="3">
    <source>
        <dbReference type="EMBL" id="SFA76717.1"/>
    </source>
</evidence>